<accession>A0A0C3SDC9</accession>
<dbReference type="PANTHER" id="PTHR14689">
    <property type="entry name" value="PHORBOL-ESTER_DAG-TYPE DOMAIN-CONTAINING PROTEIN"/>
    <property type="match status" value="1"/>
</dbReference>
<protein>
    <recommendedName>
        <fullName evidence="2">DUF4211 domain-containing protein</fullName>
    </recommendedName>
</protein>
<evidence type="ECO:0000259" key="2">
    <source>
        <dbReference type="Pfam" id="PF13926"/>
    </source>
</evidence>
<feature type="region of interest" description="Disordered" evidence="1">
    <location>
        <begin position="31"/>
        <end position="86"/>
    </location>
</feature>
<dbReference type="EMBL" id="KN840464">
    <property type="protein sequence ID" value="KIP09575.1"/>
    <property type="molecule type" value="Genomic_DNA"/>
</dbReference>
<evidence type="ECO:0000313" key="3">
    <source>
        <dbReference type="EMBL" id="KIP09575.1"/>
    </source>
</evidence>
<organism evidence="3 4">
    <name type="scientific">Phlebiopsis gigantea (strain 11061_1 CR5-6)</name>
    <name type="common">White-rot fungus</name>
    <name type="synonym">Peniophora gigantea</name>
    <dbReference type="NCBI Taxonomy" id="745531"/>
    <lineage>
        <taxon>Eukaryota</taxon>
        <taxon>Fungi</taxon>
        <taxon>Dikarya</taxon>
        <taxon>Basidiomycota</taxon>
        <taxon>Agaricomycotina</taxon>
        <taxon>Agaricomycetes</taxon>
        <taxon>Polyporales</taxon>
        <taxon>Phanerochaetaceae</taxon>
        <taxon>Phlebiopsis</taxon>
    </lineage>
</organism>
<dbReference type="GO" id="GO:0005634">
    <property type="term" value="C:nucleus"/>
    <property type="evidence" value="ECO:0007669"/>
    <property type="project" value="TreeGrafter"/>
</dbReference>
<feature type="domain" description="DUF4211" evidence="2">
    <location>
        <begin position="87"/>
        <end position="220"/>
    </location>
</feature>
<keyword evidence="4" id="KW-1185">Reference proteome</keyword>
<dbReference type="AlphaFoldDB" id="A0A0C3SDC9"/>
<evidence type="ECO:0000256" key="1">
    <source>
        <dbReference type="SAM" id="MobiDB-lite"/>
    </source>
</evidence>
<dbReference type="STRING" id="745531.A0A0C3SDC9"/>
<feature type="compositionally biased region" description="Acidic residues" evidence="1">
    <location>
        <begin position="71"/>
        <end position="86"/>
    </location>
</feature>
<feature type="compositionally biased region" description="Acidic residues" evidence="1">
    <location>
        <begin position="44"/>
        <end position="58"/>
    </location>
</feature>
<gene>
    <name evidence="3" type="ORF">PHLGIDRAFT_86394</name>
</gene>
<proteinExistence type="predicted"/>
<evidence type="ECO:0000313" key="4">
    <source>
        <dbReference type="Proteomes" id="UP000053257"/>
    </source>
</evidence>
<dbReference type="InterPro" id="IPR025451">
    <property type="entry name" value="DUF4211"/>
</dbReference>
<dbReference type="Proteomes" id="UP000053257">
    <property type="component" value="Unassembled WGS sequence"/>
</dbReference>
<reference evidence="3 4" key="1">
    <citation type="journal article" date="2014" name="PLoS Genet.">
        <title>Analysis of the Phlebiopsis gigantea genome, transcriptome and secretome provides insight into its pioneer colonization strategies of wood.</title>
        <authorList>
            <person name="Hori C."/>
            <person name="Ishida T."/>
            <person name="Igarashi K."/>
            <person name="Samejima M."/>
            <person name="Suzuki H."/>
            <person name="Master E."/>
            <person name="Ferreira P."/>
            <person name="Ruiz-Duenas F.J."/>
            <person name="Held B."/>
            <person name="Canessa P."/>
            <person name="Larrondo L.F."/>
            <person name="Schmoll M."/>
            <person name="Druzhinina I.S."/>
            <person name="Kubicek C.P."/>
            <person name="Gaskell J.A."/>
            <person name="Kersten P."/>
            <person name="St John F."/>
            <person name="Glasner J."/>
            <person name="Sabat G."/>
            <person name="Splinter BonDurant S."/>
            <person name="Syed K."/>
            <person name="Yadav J."/>
            <person name="Mgbeahuruike A.C."/>
            <person name="Kovalchuk A."/>
            <person name="Asiegbu F.O."/>
            <person name="Lackner G."/>
            <person name="Hoffmeister D."/>
            <person name="Rencoret J."/>
            <person name="Gutierrez A."/>
            <person name="Sun H."/>
            <person name="Lindquist E."/>
            <person name="Barry K."/>
            <person name="Riley R."/>
            <person name="Grigoriev I.V."/>
            <person name="Henrissat B."/>
            <person name="Kues U."/>
            <person name="Berka R.M."/>
            <person name="Martinez A.T."/>
            <person name="Covert S.F."/>
            <person name="Blanchette R.A."/>
            <person name="Cullen D."/>
        </authorList>
    </citation>
    <scope>NUCLEOTIDE SEQUENCE [LARGE SCALE GENOMIC DNA]</scope>
    <source>
        <strain evidence="3 4">11061_1 CR5-6</strain>
    </source>
</reference>
<dbReference type="HOGENOM" id="CLU_035430_0_0_1"/>
<dbReference type="Pfam" id="PF13926">
    <property type="entry name" value="DUF4211"/>
    <property type="match status" value="1"/>
</dbReference>
<dbReference type="OrthoDB" id="21499at2759"/>
<sequence>MLDEVDEQRIVESRFRTRDKRSIYQQNLERLKRKKRKEAVEPSSESEDEEEDAPEEESAIIPGAKPHQEGQSDDEDGEDDDEGLSGFIEEDGNAAIELPAEFSMATFQDLMYHFKTICQLFVHLAVQQAQDRREFMEEALKDPYFSVPLQIARRKIDGLRDSLVTSSVWRTSFKKPLMTYPEFNTVHMDFAVPVCDACHLGGRMSTLTGRISGEPYDRLTFEVLDDEDDDNAAKAHKEFNLGRFCARRTRVFHQFAHWEYALYKVLAQEVDGLRNRETEARVYVPVAYANDTQPPADLADADGIMHWLDARGVIAIEWQRVKDMMESARNLEIASKRGDDDD</sequence>
<name>A0A0C3SDC9_PHLG1</name>
<dbReference type="PANTHER" id="PTHR14689:SF0">
    <property type="entry name" value="COILED-COIL DOMAIN-CONTAINING PROTEIN 82"/>
    <property type="match status" value="1"/>
</dbReference>